<dbReference type="PROSITE" id="PS51450">
    <property type="entry name" value="LRR"/>
    <property type="match status" value="2"/>
</dbReference>
<dbReference type="SMART" id="SM00364">
    <property type="entry name" value="LRR_BAC"/>
    <property type="match status" value="5"/>
</dbReference>
<proteinExistence type="predicted"/>
<evidence type="ECO:0000256" key="4">
    <source>
        <dbReference type="ARBA" id="ARBA00022679"/>
    </source>
</evidence>
<dbReference type="Gene3D" id="3.30.70.1390">
    <property type="entry name" value="ROC domain from the Parkinson's disease-associated leucine-rich repeat kinase 2"/>
    <property type="match status" value="1"/>
</dbReference>
<keyword evidence="6" id="KW-0547">Nucleotide-binding</keyword>
<comment type="catalytic activity">
    <reaction evidence="10">
        <text>L-threonyl-[protein] + ATP = O-phospho-L-threonyl-[protein] + ADP + H(+)</text>
        <dbReference type="Rhea" id="RHEA:46608"/>
        <dbReference type="Rhea" id="RHEA-COMP:11060"/>
        <dbReference type="Rhea" id="RHEA-COMP:11605"/>
        <dbReference type="ChEBI" id="CHEBI:15378"/>
        <dbReference type="ChEBI" id="CHEBI:30013"/>
        <dbReference type="ChEBI" id="CHEBI:30616"/>
        <dbReference type="ChEBI" id="CHEBI:61977"/>
        <dbReference type="ChEBI" id="CHEBI:456216"/>
        <dbReference type="EC" id="2.7.11.1"/>
    </reaction>
</comment>
<dbReference type="InterPro" id="IPR001611">
    <property type="entry name" value="Leu-rich_rpt"/>
</dbReference>
<reference evidence="13 14" key="1">
    <citation type="journal article" date="2020" name="ISME J.">
        <title>Comparative genomics reveals insights into cyanobacterial evolution and habitat adaptation.</title>
        <authorList>
            <person name="Chen M.Y."/>
            <person name="Teng W.K."/>
            <person name="Zhao L."/>
            <person name="Hu C.X."/>
            <person name="Zhou Y.K."/>
            <person name="Han B.P."/>
            <person name="Song L.R."/>
            <person name="Shu W.S."/>
        </authorList>
    </citation>
    <scope>NUCLEOTIDE SEQUENCE [LARGE SCALE GENOMIC DNA]</scope>
    <source>
        <strain evidence="13 14">FACHB-1050</strain>
    </source>
</reference>
<dbReference type="Proteomes" id="UP000618445">
    <property type="component" value="Unassembled WGS sequence"/>
</dbReference>
<dbReference type="SMART" id="SM00365">
    <property type="entry name" value="LRR_SD22"/>
    <property type="match status" value="3"/>
</dbReference>
<evidence type="ECO:0000256" key="9">
    <source>
        <dbReference type="ARBA" id="ARBA00023134"/>
    </source>
</evidence>
<protein>
    <recommendedName>
        <fullName evidence="1">non-specific serine/threonine protein kinase</fullName>
        <ecNumber evidence="1">2.7.11.1</ecNumber>
    </recommendedName>
</protein>
<evidence type="ECO:0000313" key="14">
    <source>
        <dbReference type="Proteomes" id="UP000618445"/>
    </source>
</evidence>
<dbReference type="PANTHER" id="PTHR48051:SF1">
    <property type="entry name" value="RAS SUPPRESSOR PROTEIN 1"/>
    <property type="match status" value="1"/>
</dbReference>
<dbReference type="Pfam" id="PF08477">
    <property type="entry name" value="Roc"/>
    <property type="match status" value="1"/>
</dbReference>
<evidence type="ECO:0000256" key="5">
    <source>
        <dbReference type="ARBA" id="ARBA00022737"/>
    </source>
</evidence>
<evidence type="ECO:0000256" key="6">
    <source>
        <dbReference type="ARBA" id="ARBA00022741"/>
    </source>
</evidence>
<dbReference type="SMART" id="SM00369">
    <property type="entry name" value="LRR_TYP"/>
    <property type="match status" value="7"/>
</dbReference>
<evidence type="ECO:0000256" key="11">
    <source>
        <dbReference type="ARBA" id="ARBA00048679"/>
    </source>
</evidence>
<dbReference type="Pfam" id="PF25497">
    <property type="entry name" value="COR-B"/>
    <property type="match status" value="1"/>
</dbReference>
<evidence type="ECO:0000256" key="1">
    <source>
        <dbReference type="ARBA" id="ARBA00012513"/>
    </source>
</evidence>
<dbReference type="RefSeq" id="WP_190581987.1">
    <property type="nucleotide sequence ID" value="NZ_CAWPQU010000059.1"/>
</dbReference>
<dbReference type="Pfam" id="PF16095">
    <property type="entry name" value="COR-A"/>
    <property type="match status" value="1"/>
</dbReference>
<dbReference type="Gene3D" id="1.10.10.10">
    <property type="entry name" value="Winged helix-like DNA-binding domain superfamily/Winged helix DNA-binding domain"/>
    <property type="match status" value="1"/>
</dbReference>
<dbReference type="PANTHER" id="PTHR48051">
    <property type="match status" value="1"/>
</dbReference>
<dbReference type="InterPro" id="IPR027417">
    <property type="entry name" value="P-loop_NTPase"/>
</dbReference>
<dbReference type="InterPro" id="IPR050216">
    <property type="entry name" value="LRR_domain-containing"/>
</dbReference>
<keyword evidence="5" id="KW-0677">Repeat</keyword>
<dbReference type="InterPro" id="IPR036388">
    <property type="entry name" value="WH-like_DNA-bd_sf"/>
</dbReference>
<gene>
    <name evidence="13" type="ORF">H6G05_23080</name>
</gene>
<dbReference type="InterPro" id="IPR020859">
    <property type="entry name" value="ROC"/>
</dbReference>
<keyword evidence="7" id="KW-0418">Kinase</keyword>
<comment type="catalytic activity">
    <reaction evidence="11">
        <text>L-seryl-[protein] + ATP = O-phospho-L-seryl-[protein] + ADP + H(+)</text>
        <dbReference type="Rhea" id="RHEA:17989"/>
        <dbReference type="Rhea" id="RHEA-COMP:9863"/>
        <dbReference type="Rhea" id="RHEA-COMP:11604"/>
        <dbReference type="ChEBI" id="CHEBI:15378"/>
        <dbReference type="ChEBI" id="CHEBI:29999"/>
        <dbReference type="ChEBI" id="CHEBI:30616"/>
        <dbReference type="ChEBI" id="CHEBI:83421"/>
        <dbReference type="ChEBI" id="CHEBI:456216"/>
        <dbReference type="EC" id="2.7.11.1"/>
    </reaction>
</comment>
<dbReference type="InterPro" id="IPR001806">
    <property type="entry name" value="Small_GTPase"/>
</dbReference>
<keyword evidence="4" id="KW-0808">Transferase</keyword>
<dbReference type="PROSITE" id="PS51424">
    <property type="entry name" value="ROC"/>
    <property type="match status" value="1"/>
</dbReference>
<dbReference type="Gene3D" id="3.80.10.10">
    <property type="entry name" value="Ribonuclease Inhibitor"/>
    <property type="match status" value="1"/>
</dbReference>
<dbReference type="InterPro" id="IPR032675">
    <property type="entry name" value="LRR_dom_sf"/>
</dbReference>
<keyword evidence="3" id="KW-0433">Leucine-rich repeat</keyword>
<dbReference type="Gene3D" id="3.40.50.300">
    <property type="entry name" value="P-loop containing nucleotide triphosphate hydrolases"/>
    <property type="match status" value="1"/>
</dbReference>
<evidence type="ECO:0000256" key="10">
    <source>
        <dbReference type="ARBA" id="ARBA00047899"/>
    </source>
</evidence>
<evidence type="ECO:0000256" key="3">
    <source>
        <dbReference type="ARBA" id="ARBA00022614"/>
    </source>
</evidence>
<name>A0ABR8CJE6_9CYAN</name>
<dbReference type="InterPro" id="IPR057263">
    <property type="entry name" value="COR-B"/>
</dbReference>
<evidence type="ECO:0000256" key="2">
    <source>
        <dbReference type="ARBA" id="ARBA00022527"/>
    </source>
</evidence>
<keyword evidence="9" id="KW-0342">GTP-binding</keyword>
<feature type="domain" description="Roc" evidence="12">
    <location>
        <begin position="324"/>
        <end position="494"/>
    </location>
</feature>
<evidence type="ECO:0000256" key="7">
    <source>
        <dbReference type="ARBA" id="ARBA00022777"/>
    </source>
</evidence>
<keyword evidence="8" id="KW-0067">ATP-binding</keyword>
<comment type="caution">
    <text evidence="13">The sequence shown here is derived from an EMBL/GenBank/DDBJ whole genome shotgun (WGS) entry which is preliminary data.</text>
</comment>
<dbReference type="PROSITE" id="PS51419">
    <property type="entry name" value="RAB"/>
    <property type="match status" value="1"/>
</dbReference>
<keyword evidence="14" id="KW-1185">Reference proteome</keyword>
<accession>A0ABR8CJE6</accession>
<dbReference type="InterPro" id="IPR032171">
    <property type="entry name" value="COR-A"/>
</dbReference>
<dbReference type="SUPFAM" id="SSF52058">
    <property type="entry name" value="L domain-like"/>
    <property type="match status" value="1"/>
</dbReference>
<evidence type="ECO:0000313" key="13">
    <source>
        <dbReference type="EMBL" id="MBD2319709.1"/>
    </source>
</evidence>
<dbReference type="Gene3D" id="3.30.310.200">
    <property type="match status" value="1"/>
</dbReference>
<dbReference type="SMART" id="SM00175">
    <property type="entry name" value="RAB"/>
    <property type="match status" value="1"/>
</dbReference>
<dbReference type="EC" id="2.7.11.1" evidence="1"/>
<dbReference type="InterPro" id="IPR003591">
    <property type="entry name" value="Leu-rich_rpt_typical-subtyp"/>
</dbReference>
<organism evidence="13 14">
    <name type="scientific">Phormidium tenue FACHB-1050</name>
    <dbReference type="NCBI Taxonomy" id="2692857"/>
    <lineage>
        <taxon>Bacteria</taxon>
        <taxon>Bacillati</taxon>
        <taxon>Cyanobacteriota</taxon>
        <taxon>Cyanophyceae</taxon>
        <taxon>Oscillatoriophycideae</taxon>
        <taxon>Oscillatoriales</taxon>
        <taxon>Oscillatoriaceae</taxon>
        <taxon>Phormidium</taxon>
    </lineage>
</organism>
<dbReference type="PRINTS" id="PR00449">
    <property type="entry name" value="RASTRNSFRMNG"/>
</dbReference>
<dbReference type="SUPFAM" id="SSF52540">
    <property type="entry name" value="P-loop containing nucleoside triphosphate hydrolases"/>
    <property type="match status" value="1"/>
</dbReference>
<evidence type="ECO:0000256" key="8">
    <source>
        <dbReference type="ARBA" id="ARBA00022840"/>
    </source>
</evidence>
<keyword evidence="2" id="KW-0723">Serine/threonine-protein kinase</keyword>
<sequence>MRSLFKTFGKQQKEKPKKIVSDLIYFTRRCGKSSLSLSGYELTSIPQEMNTLHQIQALDLSNNKLNQISEGLENLLNLEILNLSGNDFSAFPKPSSLPPNLKKIILRQNNIRSIDLRDWSILDKLLYLDLEDNEITSFYYSSSTQGELREVNLRGNKVTDLWIENNPLLESLILSHNGIRSLTTNFSSLHSLKRILLDHNSLRDIPQFVFDAPNVEFLNLSSNKIHLLSPSLTSLLSLERLLLNENEISELPLSISRLSKLEELQVSKNKIKCLPAEISRLSKLNVIEVYENPIETPPKAVVEQGGLAIQLFLREIDSQNIEGYDHRLWTSKLMIVGEGGVGKTSLVKALKKEAYNSTEDTTHGIRIETIELPHPSDSSIEMHLNIWDFGGQQIYHATHQFFLTDNSIFLFVWNARTEFNQGRPYYWLDMITANAPNAPIILVSTHLDQRRDQIPLDYLKEKYPQITLFFEISNLDKRGIDALREHVQDLASKLPLMGKPWPAKWDDVIVALRTNPEKVISRQKFRQIFHEFGLDKETSEILAKYLNDLGELLQYPESPILKDLIILKPQWISEYISKILTADTVIDRGGMLTQEEISKQWYDIDKQTQELFLELMEQYDLAYRIPNDSINRAIVVERLSPDRPEGYSSWRQLLERKDLGKIELEYKLSSMQPGIPTWFIARTHRFSQGIHWRRGAIFADKDGKNYALVETFEQEKLIRLTVLGSSPHNFMSILKDGLEYTFGRYPGMKVDSFVPCPEENESSPCQGKYLYSNLENALLRGRETLTCQSCFSDVQINQLLFGIGGSTVEVINKIDEKLSAINQLLPDDITISESSYESFGRLEILIRRMHQNIEDVVTKQVETQNTELRKVKLLLEGFVDHFELLHRNFAIQFRELQSREDSHCPSTFLFKGIENSSDCLNNSLELHLFCQCPKHLHPATFPIEGDEEYQPYIIKQPKQWLITVFPYINAMIQVMKYAPLIPISPLEKPSELMAKCLEHMELTMEQVEKLAVDSKVTVDISYNNPSKVDGAQLREMHKLLKSLDPSNTWQGLKKKFTPEGHYLWLCPYHHKHFDEIS</sequence>
<evidence type="ECO:0000259" key="12">
    <source>
        <dbReference type="PROSITE" id="PS51424"/>
    </source>
</evidence>
<dbReference type="EMBL" id="JACJQY010000062">
    <property type="protein sequence ID" value="MBD2319709.1"/>
    <property type="molecule type" value="Genomic_DNA"/>
</dbReference>
<dbReference type="SMART" id="SM00174">
    <property type="entry name" value="RHO"/>
    <property type="match status" value="1"/>
</dbReference>